<accession>A0A0C2SEQ1</accession>
<proteinExistence type="predicted"/>
<dbReference type="EMBL" id="KN818283">
    <property type="protein sequence ID" value="KIL61505.1"/>
    <property type="molecule type" value="Genomic_DNA"/>
</dbReference>
<evidence type="ECO:0000313" key="1">
    <source>
        <dbReference type="EMBL" id="KIL61505.1"/>
    </source>
</evidence>
<dbReference type="InParanoid" id="A0A0C2SEQ1"/>
<dbReference type="AlphaFoldDB" id="A0A0C2SEQ1"/>
<protein>
    <submittedName>
        <fullName evidence="1">Uncharacterized protein</fullName>
    </submittedName>
</protein>
<reference evidence="1 2" key="1">
    <citation type="submission" date="2014-04" db="EMBL/GenBank/DDBJ databases">
        <title>Evolutionary Origins and Diversification of the Mycorrhizal Mutualists.</title>
        <authorList>
            <consortium name="DOE Joint Genome Institute"/>
            <consortium name="Mycorrhizal Genomics Consortium"/>
            <person name="Kohler A."/>
            <person name="Kuo A."/>
            <person name="Nagy L.G."/>
            <person name="Floudas D."/>
            <person name="Copeland A."/>
            <person name="Barry K.W."/>
            <person name="Cichocki N."/>
            <person name="Veneault-Fourrey C."/>
            <person name="LaButti K."/>
            <person name="Lindquist E.A."/>
            <person name="Lipzen A."/>
            <person name="Lundell T."/>
            <person name="Morin E."/>
            <person name="Murat C."/>
            <person name="Riley R."/>
            <person name="Ohm R."/>
            <person name="Sun H."/>
            <person name="Tunlid A."/>
            <person name="Henrissat B."/>
            <person name="Grigoriev I.V."/>
            <person name="Hibbett D.S."/>
            <person name="Martin F."/>
        </authorList>
    </citation>
    <scope>NUCLEOTIDE SEQUENCE [LARGE SCALE GENOMIC DNA]</scope>
    <source>
        <strain evidence="1 2">Koide BX008</strain>
    </source>
</reference>
<dbReference type="HOGENOM" id="CLU_2482881_0_0_1"/>
<evidence type="ECO:0000313" key="2">
    <source>
        <dbReference type="Proteomes" id="UP000054549"/>
    </source>
</evidence>
<dbReference type="Proteomes" id="UP000054549">
    <property type="component" value="Unassembled WGS sequence"/>
</dbReference>
<keyword evidence="2" id="KW-1185">Reference proteome</keyword>
<name>A0A0C2SEQ1_AMAMK</name>
<gene>
    <name evidence="1" type="ORF">M378DRAFT_166788</name>
</gene>
<sequence length="87" mass="9501">MSTSKLVQVDSAKRGLANFSDRICLSKAVKAEPRVFLMTHYTDMGPAIKLPVDEPVEWCRNCIALCIRSVLAKEGCTASLVSVIAFV</sequence>
<organism evidence="1 2">
    <name type="scientific">Amanita muscaria (strain Koide BX008)</name>
    <dbReference type="NCBI Taxonomy" id="946122"/>
    <lineage>
        <taxon>Eukaryota</taxon>
        <taxon>Fungi</taxon>
        <taxon>Dikarya</taxon>
        <taxon>Basidiomycota</taxon>
        <taxon>Agaricomycotina</taxon>
        <taxon>Agaricomycetes</taxon>
        <taxon>Agaricomycetidae</taxon>
        <taxon>Agaricales</taxon>
        <taxon>Pluteineae</taxon>
        <taxon>Amanitaceae</taxon>
        <taxon>Amanita</taxon>
    </lineage>
</organism>